<reference evidence="1" key="1">
    <citation type="submission" date="2024-05" db="EMBL/GenBank/DDBJ databases">
        <title>Isolation and characterization of the new Streptomyces phages Kamino, Geonosis, Abafar and Scarif infecting a broad range of host species.</title>
        <authorList>
            <person name="Rackow B."/>
            <person name="Rolland C."/>
            <person name="Mohnen I."/>
            <person name="Wittmann J."/>
            <person name="Muesken M."/>
            <person name="Overmann J."/>
            <person name="Frunzke J."/>
        </authorList>
    </citation>
    <scope>NUCLEOTIDE SEQUENCE</scope>
</reference>
<proteinExistence type="predicted"/>
<organism evidence="1">
    <name type="scientific">Streptomyces phage Scarif</name>
    <dbReference type="NCBI Taxonomy" id="3158858"/>
    <lineage>
        <taxon>Viruses</taxon>
        <taxon>Duplodnaviria</taxon>
        <taxon>Heunggongvirae</taxon>
        <taxon>Uroviricota</taxon>
        <taxon>Caudoviricetes</taxon>
    </lineage>
</organism>
<name>A0AAU7H000_9CAUD</name>
<protein>
    <submittedName>
        <fullName evidence="1">Uncharacterized protein</fullName>
    </submittedName>
</protein>
<accession>A0AAU7H000</accession>
<evidence type="ECO:0000313" key="1">
    <source>
        <dbReference type="EMBL" id="XBM95198.1"/>
    </source>
</evidence>
<sequence length="84" mass="9529">MSTTFLLSTSDNPFNPHTEWEEWLTWDTQRYNTLALLGRVVRTSDELPPQLEEQAIDDAMQEIVTENVSGVHILVPAPSDSQTD</sequence>
<dbReference type="EMBL" id="PP750868">
    <property type="protein sequence ID" value="XBM95198.1"/>
    <property type="molecule type" value="Genomic_DNA"/>
</dbReference>
<gene>
    <name evidence="1" type="ORF">Scarif_00089</name>
</gene>